<evidence type="ECO:0000313" key="2">
    <source>
        <dbReference type="EMBL" id="PVI07332.1"/>
    </source>
</evidence>
<feature type="region of interest" description="Disordered" evidence="1">
    <location>
        <begin position="1"/>
        <end position="28"/>
    </location>
</feature>
<accession>A0A2V1EB01</accession>
<reference evidence="2 3" key="1">
    <citation type="journal article" date="2018" name="Sci. Rep.">
        <title>Comparative genomics provides insights into the lifestyle and reveals functional heterogeneity of dark septate endophytic fungi.</title>
        <authorList>
            <person name="Knapp D.G."/>
            <person name="Nemeth J.B."/>
            <person name="Barry K."/>
            <person name="Hainaut M."/>
            <person name="Henrissat B."/>
            <person name="Johnson J."/>
            <person name="Kuo A."/>
            <person name="Lim J.H.P."/>
            <person name="Lipzen A."/>
            <person name="Nolan M."/>
            <person name="Ohm R.A."/>
            <person name="Tamas L."/>
            <person name="Grigoriev I.V."/>
            <person name="Spatafora J.W."/>
            <person name="Nagy L.G."/>
            <person name="Kovacs G.M."/>
        </authorList>
    </citation>
    <scope>NUCLEOTIDE SEQUENCE [LARGE SCALE GENOMIC DNA]</scope>
    <source>
        <strain evidence="2 3">DSE2036</strain>
    </source>
</reference>
<evidence type="ECO:0000313" key="3">
    <source>
        <dbReference type="Proteomes" id="UP000244855"/>
    </source>
</evidence>
<dbReference type="Proteomes" id="UP000244855">
    <property type="component" value="Unassembled WGS sequence"/>
</dbReference>
<proteinExistence type="predicted"/>
<dbReference type="EMBL" id="KZ805304">
    <property type="protein sequence ID" value="PVI07332.1"/>
    <property type="molecule type" value="Genomic_DNA"/>
</dbReference>
<sequence>MPRAINHKSNNKMQRKSPSPAQWITSPRSARRVPQVKKAWYYLASYGLLFPKQWYPSLPGRRRVRVACRNQPPLSPRLADRCRSLFALPSILLWSVWGWKVSSQTPGTCRYNSYSSKSSKNLASKNMRRRSRCLHSSTVWLIPRPIHIIHP</sequence>
<dbReference type="AlphaFoldDB" id="A0A2V1EB01"/>
<evidence type="ECO:0000256" key="1">
    <source>
        <dbReference type="SAM" id="MobiDB-lite"/>
    </source>
</evidence>
<protein>
    <submittedName>
        <fullName evidence="2">Uncharacterized protein</fullName>
    </submittedName>
</protein>
<keyword evidence="3" id="KW-1185">Reference proteome</keyword>
<organism evidence="2 3">
    <name type="scientific">Periconia macrospinosa</name>
    <dbReference type="NCBI Taxonomy" id="97972"/>
    <lineage>
        <taxon>Eukaryota</taxon>
        <taxon>Fungi</taxon>
        <taxon>Dikarya</taxon>
        <taxon>Ascomycota</taxon>
        <taxon>Pezizomycotina</taxon>
        <taxon>Dothideomycetes</taxon>
        <taxon>Pleosporomycetidae</taxon>
        <taxon>Pleosporales</taxon>
        <taxon>Massarineae</taxon>
        <taxon>Periconiaceae</taxon>
        <taxon>Periconia</taxon>
    </lineage>
</organism>
<name>A0A2V1EB01_9PLEO</name>
<feature type="compositionally biased region" description="Basic residues" evidence="1">
    <location>
        <begin position="1"/>
        <end position="15"/>
    </location>
</feature>
<feature type="compositionally biased region" description="Polar residues" evidence="1">
    <location>
        <begin position="16"/>
        <end position="28"/>
    </location>
</feature>
<gene>
    <name evidence="2" type="ORF">DM02DRAFT_322852</name>
</gene>